<protein>
    <submittedName>
        <fullName evidence="2">PrsW family intramembrane metalloprotease</fullName>
    </submittedName>
</protein>
<dbReference type="GO" id="GO:0008237">
    <property type="term" value="F:metallopeptidase activity"/>
    <property type="evidence" value="ECO:0007669"/>
    <property type="project" value="UniProtKB-KW"/>
</dbReference>
<feature type="transmembrane region" description="Helical" evidence="1">
    <location>
        <begin position="115"/>
        <end position="135"/>
    </location>
</feature>
<feature type="transmembrane region" description="Helical" evidence="1">
    <location>
        <begin position="181"/>
        <end position="202"/>
    </location>
</feature>
<comment type="caution">
    <text evidence="2">The sequence shown here is derived from an EMBL/GenBank/DDBJ whole genome shotgun (WGS) entry which is preliminary data.</text>
</comment>
<evidence type="ECO:0000313" key="3">
    <source>
        <dbReference type="Proteomes" id="UP000231912"/>
    </source>
</evidence>
<gene>
    <name evidence="2" type="ORF">CH371_12245</name>
</gene>
<evidence type="ECO:0000256" key="1">
    <source>
        <dbReference type="SAM" id="Phobius"/>
    </source>
</evidence>
<keyword evidence="1" id="KW-1133">Transmembrane helix</keyword>
<reference evidence="2 3" key="1">
    <citation type="submission" date="2017-07" db="EMBL/GenBank/DDBJ databases">
        <title>Leptospira spp. isolated from tropical soils.</title>
        <authorList>
            <person name="Thibeaux R."/>
            <person name="Iraola G."/>
            <person name="Ferres I."/>
            <person name="Bierque E."/>
            <person name="Girault D."/>
            <person name="Soupe-Gilbert M.-E."/>
            <person name="Picardeau M."/>
            <person name="Goarant C."/>
        </authorList>
    </citation>
    <scope>NUCLEOTIDE SEQUENCE [LARGE SCALE GENOMIC DNA]</scope>
    <source>
        <strain evidence="2 3">FH2-C-A2</strain>
    </source>
</reference>
<evidence type="ECO:0000313" key="2">
    <source>
        <dbReference type="EMBL" id="PJZ65689.1"/>
    </source>
</evidence>
<keyword evidence="2" id="KW-0378">Hydrolase</keyword>
<proteinExistence type="predicted"/>
<dbReference type="AlphaFoldDB" id="A0A2M9ZB97"/>
<keyword evidence="1" id="KW-0472">Membrane</keyword>
<dbReference type="Proteomes" id="UP000231912">
    <property type="component" value="Unassembled WGS sequence"/>
</dbReference>
<name>A0A2M9ZB97_9LEPT</name>
<feature type="transmembrane region" description="Helical" evidence="1">
    <location>
        <begin position="30"/>
        <end position="56"/>
    </location>
</feature>
<dbReference type="EMBL" id="NPDT01000004">
    <property type="protein sequence ID" value="PJZ65689.1"/>
    <property type="molecule type" value="Genomic_DNA"/>
</dbReference>
<feature type="transmembrane region" description="Helical" evidence="1">
    <location>
        <begin position="147"/>
        <end position="169"/>
    </location>
</feature>
<organism evidence="2 3">
    <name type="scientific">Leptospira wolffii</name>
    <dbReference type="NCBI Taxonomy" id="409998"/>
    <lineage>
        <taxon>Bacteria</taxon>
        <taxon>Pseudomonadati</taxon>
        <taxon>Spirochaetota</taxon>
        <taxon>Spirochaetia</taxon>
        <taxon>Leptospirales</taxon>
        <taxon>Leptospiraceae</taxon>
        <taxon>Leptospira</taxon>
    </lineage>
</organism>
<dbReference type="PANTHER" id="PTHR36844">
    <property type="entry name" value="PROTEASE PRSW"/>
    <property type="match status" value="1"/>
</dbReference>
<accession>A0A2M9ZB97</accession>
<keyword evidence="2" id="KW-0645">Protease</keyword>
<feature type="transmembrane region" description="Helical" evidence="1">
    <location>
        <begin position="76"/>
        <end position="103"/>
    </location>
</feature>
<keyword evidence="2" id="KW-0482">Metalloprotease</keyword>
<sequence length="258" mass="28945">MSVELLAIISILPWAFYLIVTHPKKDFPRLILVVLVALGLGWASTELVLKLNSILWPTEVAETSKKAVKSLLSQTAFLAFVQAGMMEEACKSILILGFSLIAAFDRETSRFRPEAFLVGGFVALGFAGVENYQYIGRATDNERITTFISRTLVSSNAHLLINLCFSMFLIKSNGKPLGERVWYLTKAFFLAVSQHGLFDFFVFPSGRFGLWIAAALFVGIWVWIVKDRRMYIENNEPMDVELLGAEESYRSELPGTAR</sequence>
<keyword evidence="1" id="KW-0812">Transmembrane</keyword>
<feature type="transmembrane region" description="Helical" evidence="1">
    <location>
        <begin position="208"/>
        <end position="225"/>
    </location>
</feature>
<dbReference type="GO" id="GO:0006508">
    <property type="term" value="P:proteolysis"/>
    <property type="evidence" value="ECO:0007669"/>
    <property type="project" value="UniProtKB-KW"/>
</dbReference>
<feature type="transmembrane region" description="Helical" evidence="1">
    <location>
        <begin position="6"/>
        <end position="23"/>
    </location>
</feature>
<dbReference type="PANTHER" id="PTHR36844:SF1">
    <property type="entry name" value="PROTEASE PRSW"/>
    <property type="match status" value="1"/>
</dbReference>
<dbReference type="Pfam" id="PF13367">
    <property type="entry name" value="PrsW-protease"/>
    <property type="match status" value="1"/>
</dbReference>
<dbReference type="RefSeq" id="WP_100759128.1">
    <property type="nucleotide sequence ID" value="NZ_NPDT01000004.1"/>
</dbReference>
<dbReference type="InterPro" id="IPR026898">
    <property type="entry name" value="PrsW"/>
</dbReference>